<dbReference type="InterPro" id="IPR032675">
    <property type="entry name" value="LRR_dom_sf"/>
</dbReference>
<dbReference type="OrthoDB" id="760979at2"/>
<evidence type="ECO:0000313" key="1">
    <source>
        <dbReference type="EMBL" id="PWS32827.1"/>
    </source>
</evidence>
<organism evidence="1 2">
    <name type="scientific">Pedobacter paludis</name>
    <dbReference type="NCBI Taxonomy" id="2203212"/>
    <lineage>
        <taxon>Bacteria</taxon>
        <taxon>Pseudomonadati</taxon>
        <taxon>Bacteroidota</taxon>
        <taxon>Sphingobacteriia</taxon>
        <taxon>Sphingobacteriales</taxon>
        <taxon>Sphingobacteriaceae</taxon>
        <taxon>Pedobacter</taxon>
    </lineage>
</organism>
<name>A0A317F466_9SPHI</name>
<sequence>MKIVVLIISLTLFIYTDSMGQKTDKNLMVTVTDFDAFLEKYLKEYSKLEGLILLNPNQTVYPPGNVMPLNPYFYTLTEDIYKFKNLKHLRLQSLYILDLPDNITKCKLETLAIPLSPESNIQSILTKLKKCKYLKEIDLVSAVISDKTRLCLKKELPHIKFVDLMDDISFSEEIEN</sequence>
<dbReference type="Gene3D" id="3.80.10.10">
    <property type="entry name" value="Ribonuclease Inhibitor"/>
    <property type="match status" value="1"/>
</dbReference>
<keyword evidence="2" id="KW-1185">Reference proteome</keyword>
<dbReference type="RefSeq" id="WP_109928996.1">
    <property type="nucleotide sequence ID" value="NZ_QGNY01000002.1"/>
</dbReference>
<dbReference type="Proteomes" id="UP000245391">
    <property type="component" value="Unassembled WGS sequence"/>
</dbReference>
<evidence type="ECO:0000313" key="2">
    <source>
        <dbReference type="Proteomes" id="UP000245391"/>
    </source>
</evidence>
<reference evidence="2" key="1">
    <citation type="submission" date="2018-05" db="EMBL/GenBank/DDBJ databases">
        <title>Pedobacter paludis sp. nov., isolated from wetland soil.</title>
        <authorList>
            <person name="Zhang Y."/>
        </authorList>
    </citation>
    <scope>NUCLEOTIDE SEQUENCE [LARGE SCALE GENOMIC DNA]</scope>
    <source>
        <strain evidence="2">R-8</strain>
    </source>
</reference>
<accession>A0A317F466</accession>
<dbReference type="AlphaFoldDB" id="A0A317F466"/>
<gene>
    <name evidence="1" type="ORF">DF947_07075</name>
</gene>
<comment type="caution">
    <text evidence="1">The sequence shown here is derived from an EMBL/GenBank/DDBJ whole genome shotgun (WGS) entry which is preliminary data.</text>
</comment>
<dbReference type="EMBL" id="QGNY01000002">
    <property type="protein sequence ID" value="PWS32827.1"/>
    <property type="molecule type" value="Genomic_DNA"/>
</dbReference>
<protein>
    <submittedName>
        <fullName evidence="1">Uncharacterized protein</fullName>
    </submittedName>
</protein>
<proteinExistence type="predicted"/>
<dbReference type="SUPFAM" id="SSF52047">
    <property type="entry name" value="RNI-like"/>
    <property type="match status" value="1"/>
</dbReference>